<gene>
    <name evidence="4" type="ORF">OnM2_097016</name>
</gene>
<dbReference type="PANTHER" id="PTHR38118:SF2">
    <property type="entry name" value="CDP-ALCOHOL PHOSPHATIDYLTRANSFERASE PROTEIN"/>
    <property type="match status" value="1"/>
</dbReference>
<evidence type="ECO:0000256" key="2">
    <source>
        <dbReference type="SAM" id="SignalP"/>
    </source>
</evidence>
<comment type="caution">
    <text evidence="4">The sequence shown here is derived from an EMBL/GenBank/DDBJ whole genome shotgun (WGS) entry which is preliminary data.</text>
</comment>
<name>A0A420HAF5_9PEZI</name>
<proteinExistence type="predicted"/>
<dbReference type="PANTHER" id="PTHR38118">
    <property type="entry name" value="ANCHORED CELL WALL PROTEIN 11-RELATED"/>
    <property type="match status" value="1"/>
</dbReference>
<dbReference type="AlphaFoldDB" id="A0A420HAF5"/>
<feature type="chain" id="PRO_5019218823" description="DUF7707 domain-containing protein" evidence="2">
    <location>
        <begin position="24"/>
        <end position="202"/>
    </location>
</feature>
<sequence>MLSFRAQLLFGAMTLLLSTNVSSQAVYSIIPSTVPLTTRNSWCTSQTTSCPLLCLQYPEQSSSTTANTCDPKTLSFNCVCQNGLSPNASEFSQTLPFFICQEYGNQCVAACTGNTKCQSSCREDHPCGAQNPTRVNATSTVSLTSPSSSSTSGVAYTGLAGSDSKDDSSSNKSGTLAALDPARGYLSAIIFAFIFAGFAIIM</sequence>
<keyword evidence="2" id="KW-0732">Signal</keyword>
<accession>A0A420HAF5</accession>
<feature type="domain" description="DUF7707" evidence="3">
    <location>
        <begin position="28"/>
        <end position="132"/>
    </location>
</feature>
<organism evidence="4 5">
    <name type="scientific">Erysiphe neolycopersici</name>
    <dbReference type="NCBI Taxonomy" id="212602"/>
    <lineage>
        <taxon>Eukaryota</taxon>
        <taxon>Fungi</taxon>
        <taxon>Dikarya</taxon>
        <taxon>Ascomycota</taxon>
        <taxon>Pezizomycotina</taxon>
        <taxon>Leotiomycetes</taxon>
        <taxon>Erysiphales</taxon>
        <taxon>Erysiphaceae</taxon>
        <taxon>Erysiphe</taxon>
    </lineage>
</organism>
<keyword evidence="1" id="KW-1133">Transmembrane helix</keyword>
<feature type="signal peptide" evidence="2">
    <location>
        <begin position="1"/>
        <end position="23"/>
    </location>
</feature>
<reference evidence="4 5" key="1">
    <citation type="journal article" date="2018" name="BMC Genomics">
        <title>Comparative genome analyses reveal sequence features reflecting distinct modes of host-adaptation between dicot and monocot powdery mildew.</title>
        <authorList>
            <person name="Wu Y."/>
            <person name="Ma X."/>
            <person name="Pan Z."/>
            <person name="Kale S.D."/>
            <person name="Song Y."/>
            <person name="King H."/>
            <person name="Zhang Q."/>
            <person name="Presley C."/>
            <person name="Deng X."/>
            <person name="Wei C.I."/>
            <person name="Xiao S."/>
        </authorList>
    </citation>
    <scope>NUCLEOTIDE SEQUENCE [LARGE SCALE GENOMIC DNA]</scope>
    <source>
        <strain evidence="4">UMSG2</strain>
    </source>
</reference>
<dbReference type="Proteomes" id="UP000286134">
    <property type="component" value="Unassembled WGS sequence"/>
</dbReference>
<evidence type="ECO:0000256" key="1">
    <source>
        <dbReference type="SAM" id="Phobius"/>
    </source>
</evidence>
<keyword evidence="1" id="KW-0812">Transmembrane</keyword>
<dbReference type="EMBL" id="MCFK01009790">
    <property type="protein sequence ID" value="RKF54407.1"/>
    <property type="molecule type" value="Genomic_DNA"/>
</dbReference>
<dbReference type="OrthoDB" id="2439692at2759"/>
<evidence type="ECO:0000313" key="4">
    <source>
        <dbReference type="EMBL" id="RKF54407.1"/>
    </source>
</evidence>
<keyword evidence="1" id="KW-0472">Membrane</keyword>
<protein>
    <recommendedName>
        <fullName evidence="3">DUF7707 domain-containing protein</fullName>
    </recommendedName>
</protein>
<evidence type="ECO:0000313" key="5">
    <source>
        <dbReference type="Proteomes" id="UP000286134"/>
    </source>
</evidence>
<keyword evidence="5" id="KW-1185">Reference proteome</keyword>
<dbReference type="InterPro" id="IPR056124">
    <property type="entry name" value="DUF7707"/>
</dbReference>
<evidence type="ECO:0000259" key="3">
    <source>
        <dbReference type="Pfam" id="PF24808"/>
    </source>
</evidence>
<dbReference type="Pfam" id="PF24808">
    <property type="entry name" value="DUF7707"/>
    <property type="match status" value="1"/>
</dbReference>
<feature type="transmembrane region" description="Helical" evidence="1">
    <location>
        <begin position="182"/>
        <end position="201"/>
    </location>
</feature>